<feature type="non-terminal residue" evidence="4">
    <location>
        <position position="138"/>
    </location>
</feature>
<evidence type="ECO:0000256" key="2">
    <source>
        <dbReference type="ARBA" id="ARBA00022630"/>
    </source>
</evidence>
<keyword evidence="5" id="KW-1185">Reference proteome</keyword>
<dbReference type="InterPro" id="IPR050260">
    <property type="entry name" value="FAD-bd_OxRdtase"/>
</dbReference>
<evidence type="ECO:0000256" key="1">
    <source>
        <dbReference type="ARBA" id="ARBA00001974"/>
    </source>
</evidence>
<evidence type="ECO:0000313" key="4">
    <source>
        <dbReference type="EMBL" id="GFR40960.1"/>
    </source>
</evidence>
<keyword evidence="2" id="KW-0285">Flavoprotein</keyword>
<comment type="caution">
    <text evidence="4">The sequence shown here is derived from an EMBL/GenBank/DDBJ whole genome shotgun (WGS) entry which is preliminary data.</text>
</comment>
<comment type="cofactor">
    <cofactor evidence="1">
        <name>FAD</name>
        <dbReference type="ChEBI" id="CHEBI:57692"/>
    </cofactor>
</comment>
<dbReference type="PANTHER" id="PTHR43429:SF2">
    <property type="entry name" value="PYRIDINE NUCLEOTIDE-DISULFIDE OXIDOREDUCTASE DOMAIN-CONTAINING PROTEIN 1"/>
    <property type="match status" value="1"/>
</dbReference>
<protein>
    <submittedName>
        <fullName evidence="4">Uncharacterized protein</fullName>
    </submittedName>
</protein>
<proteinExistence type="predicted"/>
<sequence>WFQMRLWTQARVMGSYAAHCMLGLADELASGFNFELFTHVTRFMGAKVVLLGLYNGQRLEGEPAGELVSYSRVCEAEDGSGETFVRVLLLRGRMQGAVLIGNTELEEAFENLILDGLDLSVYGPHILDPDFELEHIFE</sequence>
<name>A0AAD3DFQ8_9CHLO</name>
<accession>A0AAD3DFQ8</accession>
<dbReference type="AlphaFoldDB" id="A0AAD3DFQ8"/>
<keyword evidence="3" id="KW-0274">FAD</keyword>
<dbReference type="Proteomes" id="UP001054857">
    <property type="component" value="Unassembled WGS sequence"/>
</dbReference>
<dbReference type="PANTHER" id="PTHR43429">
    <property type="entry name" value="PYRIDINE NUCLEOTIDE-DISULFIDE OXIDOREDUCTASE DOMAIN-CONTAINING"/>
    <property type="match status" value="1"/>
</dbReference>
<gene>
    <name evidence="4" type="ORF">Agub_g1624</name>
</gene>
<evidence type="ECO:0000313" key="5">
    <source>
        <dbReference type="Proteomes" id="UP001054857"/>
    </source>
</evidence>
<evidence type="ECO:0000256" key="3">
    <source>
        <dbReference type="ARBA" id="ARBA00022827"/>
    </source>
</evidence>
<dbReference type="EMBL" id="BMAR01000001">
    <property type="protein sequence ID" value="GFR40960.1"/>
    <property type="molecule type" value="Genomic_DNA"/>
</dbReference>
<reference evidence="4 5" key="1">
    <citation type="journal article" date="2021" name="Sci. Rep.">
        <title>Genome sequencing of the multicellular alga Astrephomene provides insights into convergent evolution of germ-soma differentiation.</title>
        <authorList>
            <person name="Yamashita S."/>
            <person name="Yamamoto K."/>
            <person name="Matsuzaki R."/>
            <person name="Suzuki S."/>
            <person name="Yamaguchi H."/>
            <person name="Hirooka S."/>
            <person name="Minakuchi Y."/>
            <person name="Miyagishima S."/>
            <person name="Kawachi M."/>
            <person name="Toyoda A."/>
            <person name="Nozaki H."/>
        </authorList>
    </citation>
    <scope>NUCLEOTIDE SEQUENCE [LARGE SCALE GENOMIC DNA]</scope>
    <source>
        <strain evidence="4 5">NIES-4017</strain>
    </source>
</reference>
<organism evidence="4 5">
    <name type="scientific">Astrephomene gubernaculifera</name>
    <dbReference type="NCBI Taxonomy" id="47775"/>
    <lineage>
        <taxon>Eukaryota</taxon>
        <taxon>Viridiplantae</taxon>
        <taxon>Chlorophyta</taxon>
        <taxon>core chlorophytes</taxon>
        <taxon>Chlorophyceae</taxon>
        <taxon>CS clade</taxon>
        <taxon>Chlamydomonadales</taxon>
        <taxon>Astrephomenaceae</taxon>
        <taxon>Astrephomene</taxon>
    </lineage>
</organism>